<evidence type="ECO:0000256" key="1">
    <source>
        <dbReference type="ARBA" id="ARBA00023054"/>
    </source>
</evidence>
<accession>A0A9P8D1S9</accession>
<name>A0A9P8D1S9_MORAP</name>
<dbReference type="Proteomes" id="UP000717515">
    <property type="component" value="Unassembled WGS sequence"/>
</dbReference>
<feature type="compositionally biased region" description="Basic and acidic residues" evidence="2">
    <location>
        <begin position="154"/>
        <end position="189"/>
    </location>
</feature>
<feature type="compositionally biased region" description="Basic and acidic residues" evidence="2">
    <location>
        <begin position="85"/>
        <end position="130"/>
    </location>
</feature>
<dbReference type="PANTHER" id="PTHR15885">
    <property type="entry name" value="COILED-COIL DOMAIN-CONTAINING PROTEIN 174"/>
    <property type="match status" value="1"/>
</dbReference>
<dbReference type="InterPro" id="IPR057464">
    <property type="entry name" value="CCDC174_GRSR"/>
</dbReference>
<feature type="compositionally biased region" description="Basic and acidic residues" evidence="2">
    <location>
        <begin position="293"/>
        <end position="305"/>
    </location>
</feature>
<feature type="compositionally biased region" description="Basic residues" evidence="2">
    <location>
        <begin position="143"/>
        <end position="153"/>
    </location>
</feature>
<feature type="domain" description="CCDC174 alpha/beta GRSR" evidence="3">
    <location>
        <begin position="180"/>
        <end position="201"/>
    </location>
</feature>
<reference evidence="4" key="1">
    <citation type="submission" date="2021-07" db="EMBL/GenBank/DDBJ databases">
        <title>Draft genome of Mortierella alpina, strain LL118, isolated from an aspen leaf litter sample.</title>
        <authorList>
            <person name="Yang S."/>
            <person name="Vinatzer B.A."/>
        </authorList>
    </citation>
    <scope>NUCLEOTIDE SEQUENCE</scope>
    <source>
        <strain evidence="4">LL118</strain>
    </source>
</reference>
<dbReference type="Pfam" id="PF13300">
    <property type="entry name" value="DUF4078"/>
    <property type="match status" value="1"/>
</dbReference>
<keyword evidence="1" id="KW-0175">Coiled coil</keyword>
<proteinExistence type="predicted"/>
<evidence type="ECO:0000313" key="5">
    <source>
        <dbReference type="Proteomes" id="UP000717515"/>
    </source>
</evidence>
<organism evidence="4 5">
    <name type="scientific">Mortierella alpina</name>
    <name type="common">Oleaginous fungus</name>
    <name type="synonym">Mortierella renispora</name>
    <dbReference type="NCBI Taxonomy" id="64518"/>
    <lineage>
        <taxon>Eukaryota</taxon>
        <taxon>Fungi</taxon>
        <taxon>Fungi incertae sedis</taxon>
        <taxon>Mucoromycota</taxon>
        <taxon>Mortierellomycotina</taxon>
        <taxon>Mortierellomycetes</taxon>
        <taxon>Mortierellales</taxon>
        <taxon>Mortierellaceae</taxon>
        <taxon>Mortierella</taxon>
    </lineage>
</organism>
<gene>
    <name evidence="4" type="ORF">KVV02_000003</name>
</gene>
<feature type="region of interest" description="Disordered" evidence="2">
    <location>
        <begin position="293"/>
        <end position="322"/>
    </location>
</feature>
<dbReference type="EMBL" id="JAIFTL010000044">
    <property type="protein sequence ID" value="KAG9325255.1"/>
    <property type="molecule type" value="Genomic_DNA"/>
</dbReference>
<dbReference type="GO" id="GO:0005634">
    <property type="term" value="C:nucleus"/>
    <property type="evidence" value="ECO:0007669"/>
    <property type="project" value="TreeGrafter"/>
</dbReference>
<dbReference type="InterPro" id="IPR025066">
    <property type="entry name" value="CCDC174-like"/>
</dbReference>
<dbReference type="AlphaFoldDB" id="A0A9P8D1S9"/>
<feature type="region of interest" description="Disordered" evidence="2">
    <location>
        <begin position="37"/>
        <end position="222"/>
    </location>
</feature>
<comment type="caution">
    <text evidence="4">The sequence shown here is derived from an EMBL/GenBank/DDBJ whole genome shotgun (WGS) entry which is preliminary data.</text>
</comment>
<dbReference type="Pfam" id="PF25449">
    <property type="entry name" value="CCDC174_GRSR"/>
    <property type="match status" value="1"/>
</dbReference>
<dbReference type="PANTHER" id="PTHR15885:SF1">
    <property type="entry name" value="COILED-COIL DOMAIN-CONTAINING PROTEIN 174"/>
    <property type="match status" value="1"/>
</dbReference>
<evidence type="ECO:0000256" key="2">
    <source>
        <dbReference type="SAM" id="MobiDB-lite"/>
    </source>
</evidence>
<evidence type="ECO:0000259" key="3">
    <source>
        <dbReference type="Pfam" id="PF25449"/>
    </source>
</evidence>
<protein>
    <recommendedName>
        <fullName evidence="3">CCDC174 alpha/beta GRSR domain-containing protein</fullName>
    </recommendedName>
</protein>
<sequence>MAAVPDKKTFDKGAVVKTDSASLIAFAAAVAKHDERFQHAKGTRSGIRAPRSVKKTSIWQRKNPGLAKRASKHDGPSPNEDPDGESARKAAMERKSKMYEMLKRGEDVPDRLREELLVEFEYKNRGHGSSDDDDSGSNDGRRYRSRDRRRSRSRSKESDWDRDESVALSRDPRDYKNDPWVEHVDEFGRSRLVRQSEVPEPEPEPEPRYTPGIHNPANPFPVFLNQDAVDKQEWIRDATGEMRSIASQRKSGGGYSLANTTRHYNSAGERRAHGVGFYAFSQDEDERQRQMRELIEMRSQTETKRSQHRSLRDKRREEIEARKRLIQKKRLKSLVSTISMEPKG</sequence>
<evidence type="ECO:0000313" key="4">
    <source>
        <dbReference type="EMBL" id="KAG9325255.1"/>
    </source>
</evidence>